<evidence type="ECO:0000313" key="4">
    <source>
        <dbReference type="Proteomes" id="UP001595530"/>
    </source>
</evidence>
<dbReference type="SMART" id="SM00304">
    <property type="entry name" value="HAMP"/>
    <property type="match status" value="1"/>
</dbReference>
<sequence length="262" mass="29209">MRDIRKLTNAAKKIGNGEPVLRLRINREDEIGQLARTFNEMEHNLRIDKLTAVFNRESLLAQIRFLKRRPNQGPLEKTQFALLFIDLDEFKGINDHYGHDAGDQFLITVAARLKTAVRTTDVVGRYGGDEFVVLLKDVGAVSDVTAAEEKIRSIVEAPMTLQKHSVNVGVSIGWAMFPQDGRDADALMKVADSRMFDSKKGRKAARRPVVSQRSARDFSAEFHATTHRQFETVPIRKAVPLAVDVNKSSMESVVASKSPAPA</sequence>
<gene>
    <name evidence="3" type="ORF">ACFOFO_04815</name>
</gene>
<protein>
    <submittedName>
        <fullName evidence="3">Diguanylate cyclase</fullName>
        <ecNumber evidence="3">2.7.7.65</ecNumber>
    </submittedName>
</protein>
<dbReference type="EC" id="2.7.7.65" evidence="3"/>
<accession>A0ABV7EX22</accession>
<evidence type="ECO:0000259" key="2">
    <source>
        <dbReference type="PROSITE" id="PS50887"/>
    </source>
</evidence>
<dbReference type="PROSITE" id="PS50887">
    <property type="entry name" value="GGDEF"/>
    <property type="match status" value="1"/>
</dbReference>
<feature type="domain" description="HAMP" evidence="1">
    <location>
        <begin position="1"/>
        <end position="50"/>
    </location>
</feature>
<dbReference type="Pfam" id="PF00990">
    <property type="entry name" value="GGDEF"/>
    <property type="match status" value="1"/>
</dbReference>
<dbReference type="NCBIfam" id="TIGR00254">
    <property type="entry name" value="GGDEF"/>
    <property type="match status" value="1"/>
</dbReference>
<feature type="domain" description="GGDEF" evidence="2">
    <location>
        <begin position="78"/>
        <end position="213"/>
    </location>
</feature>
<dbReference type="InterPro" id="IPR003660">
    <property type="entry name" value="HAMP_dom"/>
</dbReference>
<dbReference type="PANTHER" id="PTHR46663:SF2">
    <property type="entry name" value="GGDEF DOMAIN-CONTAINING PROTEIN"/>
    <property type="match status" value="1"/>
</dbReference>
<dbReference type="Pfam" id="PF00672">
    <property type="entry name" value="HAMP"/>
    <property type="match status" value="1"/>
</dbReference>
<dbReference type="GO" id="GO:0052621">
    <property type="term" value="F:diguanylate cyclase activity"/>
    <property type="evidence" value="ECO:0007669"/>
    <property type="project" value="UniProtKB-EC"/>
</dbReference>
<dbReference type="Gene3D" id="1.10.8.500">
    <property type="entry name" value="HAMP domain in histidine kinase"/>
    <property type="match status" value="1"/>
</dbReference>
<dbReference type="PROSITE" id="PS50885">
    <property type="entry name" value="HAMP"/>
    <property type="match status" value="1"/>
</dbReference>
<organism evidence="3 4">
    <name type="scientific">Undibacterium arcticum</name>
    <dbReference type="NCBI Taxonomy" id="1762892"/>
    <lineage>
        <taxon>Bacteria</taxon>
        <taxon>Pseudomonadati</taxon>
        <taxon>Pseudomonadota</taxon>
        <taxon>Betaproteobacteria</taxon>
        <taxon>Burkholderiales</taxon>
        <taxon>Oxalobacteraceae</taxon>
        <taxon>Undibacterium</taxon>
    </lineage>
</organism>
<keyword evidence="3" id="KW-0548">Nucleotidyltransferase</keyword>
<dbReference type="EMBL" id="JBHRTP010000010">
    <property type="protein sequence ID" value="MFC3107289.1"/>
    <property type="molecule type" value="Genomic_DNA"/>
</dbReference>
<dbReference type="SUPFAM" id="SSF158472">
    <property type="entry name" value="HAMP domain-like"/>
    <property type="match status" value="1"/>
</dbReference>
<dbReference type="InterPro" id="IPR000160">
    <property type="entry name" value="GGDEF_dom"/>
</dbReference>
<dbReference type="Proteomes" id="UP001595530">
    <property type="component" value="Unassembled WGS sequence"/>
</dbReference>
<reference evidence="4" key="1">
    <citation type="journal article" date="2019" name="Int. J. Syst. Evol. Microbiol.">
        <title>The Global Catalogue of Microorganisms (GCM) 10K type strain sequencing project: providing services to taxonomists for standard genome sequencing and annotation.</title>
        <authorList>
            <consortium name="The Broad Institute Genomics Platform"/>
            <consortium name="The Broad Institute Genome Sequencing Center for Infectious Disease"/>
            <person name="Wu L."/>
            <person name="Ma J."/>
        </authorList>
    </citation>
    <scope>NUCLEOTIDE SEQUENCE [LARGE SCALE GENOMIC DNA]</scope>
    <source>
        <strain evidence="4">KCTC 42986</strain>
    </source>
</reference>
<dbReference type="InterPro" id="IPR029787">
    <property type="entry name" value="Nucleotide_cyclase"/>
</dbReference>
<comment type="caution">
    <text evidence="3">The sequence shown here is derived from an EMBL/GenBank/DDBJ whole genome shotgun (WGS) entry which is preliminary data.</text>
</comment>
<dbReference type="InterPro" id="IPR052163">
    <property type="entry name" value="DGC-Regulatory_Protein"/>
</dbReference>
<proteinExistence type="predicted"/>
<evidence type="ECO:0000259" key="1">
    <source>
        <dbReference type="PROSITE" id="PS50885"/>
    </source>
</evidence>
<dbReference type="CDD" id="cd06225">
    <property type="entry name" value="HAMP"/>
    <property type="match status" value="1"/>
</dbReference>
<evidence type="ECO:0000313" key="3">
    <source>
        <dbReference type="EMBL" id="MFC3107289.1"/>
    </source>
</evidence>
<dbReference type="PANTHER" id="PTHR46663">
    <property type="entry name" value="DIGUANYLATE CYCLASE DGCT-RELATED"/>
    <property type="match status" value="1"/>
</dbReference>
<dbReference type="RefSeq" id="WP_390330983.1">
    <property type="nucleotide sequence ID" value="NZ_JBHRTP010000010.1"/>
</dbReference>
<name>A0ABV7EX22_9BURK</name>
<dbReference type="CDD" id="cd01949">
    <property type="entry name" value="GGDEF"/>
    <property type="match status" value="1"/>
</dbReference>
<dbReference type="Gene3D" id="3.30.70.270">
    <property type="match status" value="1"/>
</dbReference>
<dbReference type="SMART" id="SM00267">
    <property type="entry name" value="GGDEF"/>
    <property type="match status" value="1"/>
</dbReference>
<keyword evidence="3" id="KW-0808">Transferase</keyword>
<dbReference type="InterPro" id="IPR043128">
    <property type="entry name" value="Rev_trsase/Diguanyl_cyclase"/>
</dbReference>
<dbReference type="SUPFAM" id="SSF55073">
    <property type="entry name" value="Nucleotide cyclase"/>
    <property type="match status" value="1"/>
</dbReference>
<keyword evidence="4" id="KW-1185">Reference proteome</keyword>